<dbReference type="EMBL" id="BART01041590">
    <property type="protein sequence ID" value="GAH27256.1"/>
    <property type="molecule type" value="Genomic_DNA"/>
</dbReference>
<reference evidence="1" key="1">
    <citation type="journal article" date="2014" name="Front. Microbiol.">
        <title>High frequency of phylogenetically diverse reductive dehalogenase-homologous genes in deep subseafloor sedimentary metagenomes.</title>
        <authorList>
            <person name="Kawai M."/>
            <person name="Futagami T."/>
            <person name="Toyoda A."/>
            <person name="Takaki Y."/>
            <person name="Nishi S."/>
            <person name="Hori S."/>
            <person name="Arai W."/>
            <person name="Tsubouchi T."/>
            <person name="Morono Y."/>
            <person name="Uchiyama I."/>
            <person name="Ito T."/>
            <person name="Fujiyama A."/>
            <person name="Inagaki F."/>
            <person name="Takami H."/>
        </authorList>
    </citation>
    <scope>NUCLEOTIDE SEQUENCE</scope>
    <source>
        <strain evidence="1">Expedition CK06-06</strain>
    </source>
</reference>
<feature type="non-terminal residue" evidence="1">
    <location>
        <position position="60"/>
    </location>
</feature>
<name>X1E1U9_9ZZZZ</name>
<evidence type="ECO:0000313" key="1">
    <source>
        <dbReference type="EMBL" id="GAH27256.1"/>
    </source>
</evidence>
<proteinExistence type="predicted"/>
<accession>X1E1U9</accession>
<comment type="caution">
    <text evidence="1">The sequence shown here is derived from an EMBL/GenBank/DDBJ whole genome shotgun (WGS) entry which is preliminary data.</text>
</comment>
<protein>
    <submittedName>
        <fullName evidence="1">Uncharacterized protein</fullName>
    </submittedName>
</protein>
<sequence>LYGIRDDPFELIGISRSQLDDIKNTIDTIINIKIDPHLDPLPTTNPIYLSDGFYVLGVQI</sequence>
<gene>
    <name evidence="1" type="ORF">S01H4_66811</name>
</gene>
<dbReference type="AlphaFoldDB" id="X1E1U9"/>
<organism evidence="1">
    <name type="scientific">marine sediment metagenome</name>
    <dbReference type="NCBI Taxonomy" id="412755"/>
    <lineage>
        <taxon>unclassified sequences</taxon>
        <taxon>metagenomes</taxon>
        <taxon>ecological metagenomes</taxon>
    </lineage>
</organism>
<feature type="non-terminal residue" evidence="1">
    <location>
        <position position="1"/>
    </location>
</feature>